<comment type="caution">
    <text evidence="2">The sequence shown here is derived from an EMBL/GenBank/DDBJ whole genome shotgun (WGS) entry which is preliminary data.</text>
</comment>
<dbReference type="EMBL" id="NBSK02000005">
    <property type="protein sequence ID" value="KAJ0202972.1"/>
    <property type="molecule type" value="Genomic_DNA"/>
</dbReference>
<evidence type="ECO:0000313" key="2">
    <source>
        <dbReference type="EMBL" id="KAJ0202972.1"/>
    </source>
</evidence>
<gene>
    <name evidence="2" type="ORF">LSAT_V11C500281630</name>
</gene>
<name>A0A9R1V9P9_LACSA</name>
<protein>
    <submittedName>
        <fullName evidence="2">Uncharacterized protein</fullName>
    </submittedName>
</protein>
<dbReference type="Proteomes" id="UP000235145">
    <property type="component" value="Unassembled WGS sequence"/>
</dbReference>
<organism evidence="2 3">
    <name type="scientific">Lactuca sativa</name>
    <name type="common">Garden lettuce</name>
    <dbReference type="NCBI Taxonomy" id="4236"/>
    <lineage>
        <taxon>Eukaryota</taxon>
        <taxon>Viridiplantae</taxon>
        <taxon>Streptophyta</taxon>
        <taxon>Embryophyta</taxon>
        <taxon>Tracheophyta</taxon>
        <taxon>Spermatophyta</taxon>
        <taxon>Magnoliopsida</taxon>
        <taxon>eudicotyledons</taxon>
        <taxon>Gunneridae</taxon>
        <taxon>Pentapetalae</taxon>
        <taxon>asterids</taxon>
        <taxon>campanulids</taxon>
        <taxon>Asterales</taxon>
        <taxon>Asteraceae</taxon>
        <taxon>Cichorioideae</taxon>
        <taxon>Cichorieae</taxon>
        <taxon>Lactucinae</taxon>
        <taxon>Lactuca</taxon>
    </lineage>
</organism>
<reference evidence="2 3" key="1">
    <citation type="journal article" date="2017" name="Nat. Commun.">
        <title>Genome assembly with in vitro proximity ligation data and whole-genome triplication in lettuce.</title>
        <authorList>
            <person name="Reyes-Chin-Wo S."/>
            <person name="Wang Z."/>
            <person name="Yang X."/>
            <person name="Kozik A."/>
            <person name="Arikit S."/>
            <person name="Song C."/>
            <person name="Xia L."/>
            <person name="Froenicke L."/>
            <person name="Lavelle D.O."/>
            <person name="Truco M.J."/>
            <person name="Xia R."/>
            <person name="Zhu S."/>
            <person name="Xu C."/>
            <person name="Xu H."/>
            <person name="Xu X."/>
            <person name="Cox K."/>
            <person name="Korf I."/>
            <person name="Meyers B.C."/>
            <person name="Michelmore R.W."/>
        </authorList>
    </citation>
    <scope>NUCLEOTIDE SEQUENCE [LARGE SCALE GENOMIC DNA]</scope>
    <source>
        <strain evidence="3">cv. Salinas</strain>
        <tissue evidence="2">Seedlings</tissue>
    </source>
</reference>
<sequence length="255" mass="28437">MVRPPSRPGVARVCVEVDLLKKKPNLIGSANKEKPNQQPSAPYSNAYRKKSSQGQGGKAPPRQVYRPTGKTIQSSFENTYNLPKKTADNQTEQNLFILINNKKTSQHIQISADPSTSTASHDSQLRVDSSHQVIVDAIDSSLAANNSNVDNSKADDKRWICWNHEVNVVLVDAFEQCITVDTSFLNSDLEFNAMINDCGIIDCGRKPGRISKSGGFVWARLDRVFTNPACCYDLWESLSEMERVHYFPWLFCGGP</sequence>
<accession>A0A9R1V9P9</accession>
<proteinExistence type="predicted"/>
<dbReference type="AlphaFoldDB" id="A0A9R1V9P9"/>
<evidence type="ECO:0000256" key="1">
    <source>
        <dbReference type="SAM" id="MobiDB-lite"/>
    </source>
</evidence>
<evidence type="ECO:0000313" key="3">
    <source>
        <dbReference type="Proteomes" id="UP000235145"/>
    </source>
</evidence>
<keyword evidence="3" id="KW-1185">Reference proteome</keyword>
<feature type="region of interest" description="Disordered" evidence="1">
    <location>
        <begin position="24"/>
        <end position="68"/>
    </location>
</feature>